<keyword evidence="2" id="KW-0732">Signal</keyword>
<dbReference type="Pfam" id="PF01547">
    <property type="entry name" value="SBP_bac_1"/>
    <property type="match status" value="1"/>
</dbReference>
<evidence type="ECO:0000313" key="4">
    <source>
        <dbReference type="EMBL" id="MBU9737984.1"/>
    </source>
</evidence>
<keyword evidence="5" id="KW-1185">Reference proteome</keyword>
<reference evidence="4" key="1">
    <citation type="submission" date="2021-06" db="EMBL/GenBank/DDBJ databases">
        <title>Description of novel taxa of the family Lachnospiraceae.</title>
        <authorList>
            <person name="Chaplin A.V."/>
            <person name="Sokolova S.R."/>
            <person name="Pikina A.P."/>
            <person name="Korzhanova M."/>
            <person name="Belova V."/>
            <person name="Korostin D."/>
            <person name="Efimov B.A."/>
        </authorList>
    </citation>
    <scope>NUCLEOTIDE SEQUENCE</scope>
    <source>
        <strain evidence="4">ASD5720</strain>
    </source>
</reference>
<protein>
    <submittedName>
        <fullName evidence="4">ABC transporter substrate-binding protein</fullName>
    </submittedName>
</protein>
<evidence type="ECO:0000256" key="2">
    <source>
        <dbReference type="SAM" id="SignalP"/>
    </source>
</evidence>
<name>A0A949K0K0_9FIRM</name>
<dbReference type="SUPFAM" id="SSF53850">
    <property type="entry name" value="Periplasmic binding protein-like II"/>
    <property type="match status" value="1"/>
</dbReference>
<proteinExistence type="predicted"/>
<dbReference type="EMBL" id="JAHQCW010000027">
    <property type="protein sequence ID" value="MBU9737984.1"/>
    <property type="molecule type" value="Genomic_DNA"/>
</dbReference>
<feature type="signal peptide" evidence="2">
    <location>
        <begin position="1"/>
        <end position="27"/>
    </location>
</feature>
<feature type="compositionally biased region" description="Basic and acidic residues" evidence="1">
    <location>
        <begin position="36"/>
        <end position="51"/>
    </location>
</feature>
<sequence length="510" mass="55587">MKRKLLALLLAAAMTMTALTGCGGNQAADNGNKNAENSKTEENGGDTQAKEGEIPNLVVTYAYLEVPADIDAVTEKLNEITTEKLGCTVTFIPYTYGNIQDQMALTLASPSEQVDCMFGMFRSGIAGAVGKGQLKALDGLLDEYGQDIKATLGDYLEGTTVNGEVYGVTTVRDLAGQSAYYFDKAIIDELQIDLSAVHKYEDLTPVFAKIKEAYPNLYLACNSGVKPEGYYMSDDGIQDPLTDKLGVLMDSSELKVTNLFESQEYKDFCKMMKEWNDAGYVYPDIITDEANGGQALMKSGVVASYQNVYKPGALTENELLAGRELEVAVLGEPISYTSKVQNWSWVIPENSVYPELAMQFLNLLYTDADLVNLLNYGVEGKNWVLDADGFATDGPDTDGYSDKTAWKSGNAMLSAVWKGDEATLYTDLMDWNKSANKSAALGFAFDSANVTSEYTALSSVTAQYRMMIEWGFAADVDASIAEMNDALYAAGLKEYMAEKQKQLDAWAAAK</sequence>
<comment type="caution">
    <text evidence="4">The sequence shown here is derived from an EMBL/GenBank/DDBJ whole genome shotgun (WGS) entry which is preliminary data.</text>
</comment>
<accession>A0A949K0K0</accession>
<dbReference type="InterPro" id="IPR022627">
    <property type="entry name" value="DUF3502"/>
</dbReference>
<evidence type="ECO:0000259" key="3">
    <source>
        <dbReference type="Pfam" id="PF12010"/>
    </source>
</evidence>
<gene>
    <name evidence="4" type="ORF">KTH89_15680</name>
</gene>
<dbReference type="Gene3D" id="3.40.190.10">
    <property type="entry name" value="Periplasmic binding protein-like II"/>
    <property type="match status" value="2"/>
</dbReference>
<feature type="domain" description="DUF3502" evidence="3">
    <location>
        <begin position="440"/>
        <end position="508"/>
    </location>
</feature>
<organism evidence="4 5">
    <name type="scientific">Diplocloster agilis</name>
    <dbReference type="NCBI Taxonomy" id="2850323"/>
    <lineage>
        <taxon>Bacteria</taxon>
        <taxon>Bacillati</taxon>
        <taxon>Bacillota</taxon>
        <taxon>Clostridia</taxon>
        <taxon>Lachnospirales</taxon>
        <taxon>Lachnospiraceae</taxon>
        <taxon>Diplocloster</taxon>
    </lineage>
</organism>
<evidence type="ECO:0000313" key="5">
    <source>
        <dbReference type="Proteomes" id="UP000712157"/>
    </source>
</evidence>
<dbReference type="Proteomes" id="UP000712157">
    <property type="component" value="Unassembled WGS sequence"/>
</dbReference>
<feature type="region of interest" description="Disordered" evidence="1">
    <location>
        <begin position="25"/>
        <end position="51"/>
    </location>
</feature>
<evidence type="ECO:0000256" key="1">
    <source>
        <dbReference type="SAM" id="MobiDB-lite"/>
    </source>
</evidence>
<dbReference type="PROSITE" id="PS51257">
    <property type="entry name" value="PROKAR_LIPOPROTEIN"/>
    <property type="match status" value="1"/>
</dbReference>
<feature type="chain" id="PRO_5037416231" evidence="2">
    <location>
        <begin position="28"/>
        <end position="510"/>
    </location>
</feature>
<dbReference type="RefSeq" id="WP_238722308.1">
    <property type="nucleotide sequence ID" value="NZ_JAHQCW010000027.1"/>
</dbReference>
<dbReference type="InterPro" id="IPR006059">
    <property type="entry name" value="SBP"/>
</dbReference>
<dbReference type="Pfam" id="PF12010">
    <property type="entry name" value="DUF3502"/>
    <property type="match status" value="1"/>
</dbReference>
<dbReference type="AlphaFoldDB" id="A0A949K0K0"/>